<dbReference type="EMBL" id="MCRJ01000088">
    <property type="protein sequence ID" value="ODN69488.1"/>
    <property type="molecule type" value="Genomic_DNA"/>
</dbReference>
<sequence>MTGETDDTGGALPPDSKLTRSKLRWASEQKFLTGRHARARASACRPASI</sequence>
<accession>A0A1E3GZI2</accession>
<reference evidence="2 3" key="1">
    <citation type="submission" date="2016-07" db="EMBL/GenBank/DDBJ databases">
        <title>Draft Genome Sequence of Methylobrevis pamukkalensis PK2.</title>
        <authorList>
            <person name="Vasilenko O.V."/>
            <person name="Doronina N.V."/>
            <person name="Shmareva M.N."/>
            <person name="Tarlachkov S.V."/>
            <person name="Mustakhimov I."/>
            <person name="Trotsenko Y.A."/>
        </authorList>
    </citation>
    <scope>NUCLEOTIDE SEQUENCE [LARGE SCALE GENOMIC DNA]</scope>
    <source>
        <strain evidence="2 3">PK2</strain>
    </source>
</reference>
<dbReference type="AlphaFoldDB" id="A0A1E3GZI2"/>
<evidence type="ECO:0000313" key="3">
    <source>
        <dbReference type="Proteomes" id="UP000094622"/>
    </source>
</evidence>
<comment type="caution">
    <text evidence="2">The sequence shown here is derived from an EMBL/GenBank/DDBJ whole genome shotgun (WGS) entry which is preliminary data.</text>
</comment>
<keyword evidence="3" id="KW-1185">Reference proteome</keyword>
<protein>
    <submittedName>
        <fullName evidence="2">Uncharacterized protein</fullName>
    </submittedName>
</protein>
<proteinExistence type="predicted"/>
<organism evidence="2 3">
    <name type="scientific">Methylobrevis pamukkalensis</name>
    <dbReference type="NCBI Taxonomy" id="1439726"/>
    <lineage>
        <taxon>Bacteria</taxon>
        <taxon>Pseudomonadati</taxon>
        <taxon>Pseudomonadota</taxon>
        <taxon>Alphaproteobacteria</taxon>
        <taxon>Hyphomicrobiales</taxon>
        <taxon>Pleomorphomonadaceae</taxon>
        <taxon>Methylobrevis</taxon>
    </lineage>
</organism>
<name>A0A1E3GZI2_9HYPH</name>
<evidence type="ECO:0000313" key="2">
    <source>
        <dbReference type="EMBL" id="ODN69488.1"/>
    </source>
</evidence>
<gene>
    <name evidence="2" type="ORF">A6302_03214</name>
</gene>
<dbReference type="Proteomes" id="UP000094622">
    <property type="component" value="Unassembled WGS sequence"/>
</dbReference>
<feature type="region of interest" description="Disordered" evidence="1">
    <location>
        <begin position="1"/>
        <end position="23"/>
    </location>
</feature>
<evidence type="ECO:0000256" key="1">
    <source>
        <dbReference type="SAM" id="MobiDB-lite"/>
    </source>
</evidence>